<proteinExistence type="predicted"/>
<dbReference type="RefSeq" id="WP_072846491.1">
    <property type="nucleotide sequence ID" value="NZ_FNAB01000021.1"/>
</dbReference>
<dbReference type="EMBL" id="FNAB01000021">
    <property type="protein sequence ID" value="SDE56712.1"/>
    <property type="molecule type" value="Genomic_DNA"/>
</dbReference>
<evidence type="ECO:0000313" key="1">
    <source>
        <dbReference type="EMBL" id="SDE56712.1"/>
    </source>
</evidence>
<keyword evidence="2" id="KW-1185">Reference proteome</keyword>
<name>A0A1G7DZ96_9NOCA</name>
<protein>
    <submittedName>
        <fullName evidence="1">N-terminal half of MaoC dehydratase</fullName>
    </submittedName>
</protein>
<dbReference type="InterPro" id="IPR029069">
    <property type="entry name" value="HotDog_dom_sf"/>
</dbReference>
<gene>
    <name evidence="1" type="ORF">SAMN05444580_12161</name>
</gene>
<dbReference type="Proteomes" id="UP000199417">
    <property type="component" value="Unassembled WGS sequence"/>
</dbReference>
<sequence>MSVSTAGEVYAPEAAGERYVLDIERGRIREFADATHATHRAYRDDERPVVPPVYLCFEGIAAGDAVDSAVPAEQDCRFFGPPPRAGDRLTAVTRGAGGDRVTEFRDPEGRLVADSWTHGPHGDADAIATGQLANYATDWLGPDRVRRFRTRFTGPVPVGEPLHCTGEVVAEYVADGEPRVDVALTATRNGGAVAARAWATFAVAG</sequence>
<dbReference type="STRING" id="168276.SAMN05444580_12161"/>
<reference evidence="1 2" key="1">
    <citation type="submission" date="2016-10" db="EMBL/GenBank/DDBJ databases">
        <authorList>
            <person name="de Groot N.N."/>
        </authorList>
    </citation>
    <scope>NUCLEOTIDE SEQUENCE [LARGE SCALE GENOMIC DNA]</scope>
    <source>
        <strain evidence="1 2">JCM 11308</strain>
    </source>
</reference>
<accession>A0A1G7DZ96</accession>
<organism evidence="1 2">
    <name type="scientific">Rhodococcus tukisamuensis</name>
    <dbReference type="NCBI Taxonomy" id="168276"/>
    <lineage>
        <taxon>Bacteria</taxon>
        <taxon>Bacillati</taxon>
        <taxon>Actinomycetota</taxon>
        <taxon>Actinomycetes</taxon>
        <taxon>Mycobacteriales</taxon>
        <taxon>Nocardiaceae</taxon>
        <taxon>Rhodococcus</taxon>
    </lineage>
</organism>
<dbReference type="Gene3D" id="3.10.129.10">
    <property type="entry name" value="Hotdog Thioesterase"/>
    <property type="match status" value="2"/>
</dbReference>
<dbReference type="AlphaFoldDB" id="A0A1G7DZ96"/>
<dbReference type="SUPFAM" id="SSF54637">
    <property type="entry name" value="Thioesterase/thiol ester dehydrase-isomerase"/>
    <property type="match status" value="2"/>
</dbReference>
<evidence type="ECO:0000313" key="2">
    <source>
        <dbReference type="Proteomes" id="UP000199417"/>
    </source>
</evidence>